<feature type="compositionally biased region" description="Polar residues" evidence="1">
    <location>
        <begin position="145"/>
        <end position="155"/>
    </location>
</feature>
<dbReference type="InParanoid" id="G0MYX4"/>
<name>G0MYX4_CAEBE</name>
<dbReference type="OrthoDB" id="5852895at2759"/>
<feature type="compositionally biased region" description="Basic and acidic residues" evidence="1">
    <location>
        <begin position="711"/>
        <end position="731"/>
    </location>
</feature>
<reference evidence="3" key="1">
    <citation type="submission" date="2011-07" db="EMBL/GenBank/DDBJ databases">
        <authorList>
            <consortium name="Caenorhabditis brenneri Sequencing and Analysis Consortium"/>
            <person name="Wilson R.K."/>
        </authorList>
    </citation>
    <scope>NUCLEOTIDE SEQUENCE [LARGE SCALE GENOMIC DNA]</scope>
    <source>
        <strain evidence="3">PB2801</strain>
    </source>
</reference>
<accession>G0MYX4</accession>
<feature type="compositionally biased region" description="Basic and acidic residues" evidence="1">
    <location>
        <begin position="415"/>
        <end position="426"/>
    </location>
</feature>
<feature type="region of interest" description="Disordered" evidence="1">
    <location>
        <begin position="496"/>
        <end position="530"/>
    </location>
</feature>
<dbReference type="AlphaFoldDB" id="G0MYX4"/>
<feature type="compositionally biased region" description="Basic and acidic residues" evidence="1">
    <location>
        <begin position="192"/>
        <end position="203"/>
    </location>
</feature>
<feature type="compositionally biased region" description="Basic residues" evidence="1">
    <location>
        <begin position="427"/>
        <end position="443"/>
    </location>
</feature>
<feature type="region of interest" description="Disordered" evidence="1">
    <location>
        <begin position="134"/>
        <end position="160"/>
    </location>
</feature>
<feature type="compositionally biased region" description="Basic and acidic residues" evidence="1">
    <location>
        <begin position="740"/>
        <end position="754"/>
    </location>
</feature>
<evidence type="ECO:0000313" key="2">
    <source>
        <dbReference type="EMBL" id="EGT47928.1"/>
    </source>
</evidence>
<proteinExistence type="predicted"/>
<feature type="compositionally biased region" description="Basic and acidic residues" evidence="1">
    <location>
        <begin position="134"/>
        <end position="144"/>
    </location>
</feature>
<gene>
    <name evidence="2" type="ORF">CAEBREN_32791</name>
</gene>
<sequence length="754" mass="87470">MTSHIATETSVKRWSIPEVVKTEGQPPGPEDFPSTKQGREQEGRVIGITPNYKIGEGQPKSELNLGKSGYLPNGPGDYKYTSLQENYKQTIIDPKVVSNANMPYLSTRIPDARRNVAGDFPSEHSKRSQIKLEPLEQRRFRSTESRPISTSNYLTESVERHRDMEASRLKEYLKADEKDANQPWNKPGWPGPRKDHSDEKSRELEVIKQRVETLKREANKPPANAELDELSKRAEELRKRDGRSKYKLVESDIYKTDPDPLPSSLKDQVRDLLESRNSVETTTTQRDQDKSGYVTDVSTATWNFSTLDYSPRSVVSMNGARYDILKTVPPLRTKTPPPPPPPIRRHEIYEQHERYTSAPNLQSAVIRIQDDKPRSIMKRRELESQQQLLFPTVDTQVVKSFVRKPTVTETVQRFEETRRTEEVERRVQRREKKERRSRHHSSSRHQSGWEGHTGGYQEHRHGAITSSLPRRQIIREADRAMTEEEMNKVVKEAYAAADEARRDSRHRSSSLSRGGYIPGGQESYYRQETTRRQQHNNYDDNFNRGIAHARYGSLSDSLRRGELQYVPNGDVRQSFYREGTNGGQRMHKSYSTRDVFNGDAYDDRRSVSSFRRGSQQQISPFVEFPPTLPRRGADYRREEDAYFRPVSKSRSYADWDDAGRAGMGREVRRYDDDMSRLEAEFRDSLLMPMPAGNMNERDHRTEQLPGGYETFNKDRHANSGRRTGRDGKPVDFSEASQEYNYKREQTLNDDRRRR</sequence>
<feature type="region of interest" description="Disordered" evidence="1">
    <location>
        <begin position="688"/>
        <end position="754"/>
    </location>
</feature>
<organism evidence="3">
    <name type="scientific">Caenorhabditis brenneri</name>
    <name type="common">Nematode worm</name>
    <dbReference type="NCBI Taxonomy" id="135651"/>
    <lineage>
        <taxon>Eukaryota</taxon>
        <taxon>Metazoa</taxon>
        <taxon>Ecdysozoa</taxon>
        <taxon>Nematoda</taxon>
        <taxon>Chromadorea</taxon>
        <taxon>Rhabditida</taxon>
        <taxon>Rhabditina</taxon>
        <taxon>Rhabditomorpha</taxon>
        <taxon>Rhabditoidea</taxon>
        <taxon>Rhabditidae</taxon>
        <taxon>Peloderinae</taxon>
        <taxon>Caenorhabditis</taxon>
    </lineage>
</organism>
<dbReference type="HOGENOM" id="CLU_027528_0_0_1"/>
<feature type="region of interest" description="Disordered" evidence="1">
    <location>
        <begin position="415"/>
        <end position="471"/>
    </location>
</feature>
<feature type="region of interest" description="Disordered" evidence="1">
    <location>
        <begin position="174"/>
        <end position="203"/>
    </location>
</feature>
<dbReference type="eggNOG" id="ENOG502TGXT">
    <property type="taxonomic scope" value="Eukaryota"/>
</dbReference>
<dbReference type="Proteomes" id="UP000008068">
    <property type="component" value="Unassembled WGS sequence"/>
</dbReference>
<evidence type="ECO:0000313" key="3">
    <source>
        <dbReference type="Proteomes" id="UP000008068"/>
    </source>
</evidence>
<keyword evidence="3" id="KW-1185">Reference proteome</keyword>
<feature type="region of interest" description="Disordered" evidence="1">
    <location>
        <begin position="1"/>
        <end position="60"/>
    </location>
</feature>
<evidence type="ECO:0000256" key="1">
    <source>
        <dbReference type="SAM" id="MobiDB-lite"/>
    </source>
</evidence>
<protein>
    <submittedName>
        <fullName evidence="2">Uncharacterized protein</fullName>
    </submittedName>
</protein>
<feature type="region of interest" description="Disordered" evidence="1">
    <location>
        <begin position="212"/>
        <end position="231"/>
    </location>
</feature>
<dbReference type="EMBL" id="GL379821">
    <property type="protein sequence ID" value="EGT47928.1"/>
    <property type="molecule type" value="Genomic_DNA"/>
</dbReference>
<dbReference type="FunCoup" id="G0MYX4">
    <property type="interactions" value="52"/>
</dbReference>